<dbReference type="SUPFAM" id="SSF82215">
    <property type="entry name" value="C-terminal autoproteolytic domain of nucleoporin nup98"/>
    <property type="match status" value="1"/>
</dbReference>
<dbReference type="InterPro" id="IPR020843">
    <property type="entry name" value="ER"/>
</dbReference>
<dbReference type="InterPro" id="IPR050091">
    <property type="entry name" value="PKS_NRPS_Biosynth_Enz"/>
</dbReference>
<feature type="domain" description="Carrier" evidence="5">
    <location>
        <begin position="4552"/>
        <end position="4634"/>
    </location>
</feature>
<dbReference type="InterPro" id="IPR049552">
    <property type="entry name" value="PKS_DH_N"/>
</dbReference>
<evidence type="ECO:0000256" key="3">
    <source>
        <dbReference type="ARBA" id="ARBA00022679"/>
    </source>
</evidence>
<dbReference type="SMART" id="SM00825">
    <property type="entry name" value="PKS_KS"/>
    <property type="match status" value="3"/>
</dbReference>
<dbReference type="CDD" id="cd05274">
    <property type="entry name" value="KR_FAS_SDR_x"/>
    <property type="match status" value="2"/>
</dbReference>
<evidence type="ECO:0000256" key="2">
    <source>
        <dbReference type="ARBA" id="ARBA00022553"/>
    </source>
</evidence>
<dbReference type="PANTHER" id="PTHR43775">
    <property type="entry name" value="FATTY ACID SYNTHASE"/>
    <property type="match status" value="1"/>
</dbReference>
<evidence type="ECO:0000259" key="5">
    <source>
        <dbReference type="PROSITE" id="PS50075"/>
    </source>
</evidence>
<dbReference type="InterPro" id="IPR042104">
    <property type="entry name" value="PKS_dehydratase_sf"/>
</dbReference>
<dbReference type="SMART" id="SM00822">
    <property type="entry name" value="PKS_KR"/>
    <property type="match status" value="3"/>
</dbReference>
<dbReference type="PROSITE" id="PS52004">
    <property type="entry name" value="KS3_2"/>
    <property type="match status" value="3"/>
</dbReference>
<feature type="domain" description="Carrier" evidence="5">
    <location>
        <begin position="3022"/>
        <end position="3100"/>
    </location>
</feature>
<evidence type="ECO:0000313" key="9">
    <source>
        <dbReference type="Proteomes" id="UP001497392"/>
    </source>
</evidence>
<dbReference type="InterPro" id="IPR014031">
    <property type="entry name" value="Ketoacyl_synth_C"/>
</dbReference>
<dbReference type="SMART" id="SM00829">
    <property type="entry name" value="PKS_ER"/>
    <property type="match status" value="1"/>
</dbReference>
<dbReference type="InterPro" id="IPR020841">
    <property type="entry name" value="PKS_Beta-ketoAc_synthase_dom"/>
</dbReference>
<dbReference type="Pfam" id="PF08240">
    <property type="entry name" value="ADH_N"/>
    <property type="match status" value="1"/>
</dbReference>
<dbReference type="PROSITE" id="PS50075">
    <property type="entry name" value="CARRIER"/>
    <property type="match status" value="6"/>
</dbReference>
<dbReference type="PROSITE" id="PS00012">
    <property type="entry name" value="PHOSPHOPANTETHEINE"/>
    <property type="match status" value="6"/>
</dbReference>
<comment type="caution">
    <text evidence="8">The sequence shown here is derived from an EMBL/GenBank/DDBJ whole genome shotgun (WGS) entry which is preliminary data.</text>
</comment>
<dbReference type="EMBL" id="CAXHTA020000009">
    <property type="protein sequence ID" value="CAL5223544.1"/>
    <property type="molecule type" value="Genomic_DNA"/>
</dbReference>
<dbReference type="InterPro" id="IPR036291">
    <property type="entry name" value="NAD(P)-bd_dom_sf"/>
</dbReference>
<dbReference type="Proteomes" id="UP001497392">
    <property type="component" value="Unassembled WGS sequence"/>
</dbReference>
<dbReference type="Gene3D" id="3.40.50.720">
    <property type="entry name" value="NAD(P)-binding Rossmann-like Domain"/>
    <property type="match status" value="5"/>
</dbReference>
<organism evidence="8 9">
    <name type="scientific">Coccomyxa viridis</name>
    <dbReference type="NCBI Taxonomy" id="1274662"/>
    <lineage>
        <taxon>Eukaryota</taxon>
        <taxon>Viridiplantae</taxon>
        <taxon>Chlorophyta</taxon>
        <taxon>core chlorophytes</taxon>
        <taxon>Trebouxiophyceae</taxon>
        <taxon>Trebouxiophyceae incertae sedis</taxon>
        <taxon>Coccomyxaceae</taxon>
        <taxon>Coccomyxa</taxon>
    </lineage>
</organism>
<dbReference type="InterPro" id="IPR057326">
    <property type="entry name" value="KR_dom"/>
</dbReference>
<dbReference type="SMART" id="SM00826">
    <property type="entry name" value="PKS_DH"/>
    <property type="match status" value="1"/>
</dbReference>
<dbReference type="SUPFAM" id="SSF50129">
    <property type="entry name" value="GroES-like"/>
    <property type="match status" value="1"/>
</dbReference>
<dbReference type="SMART" id="SM00823">
    <property type="entry name" value="PKS_PP"/>
    <property type="match status" value="7"/>
</dbReference>
<dbReference type="Gene3D" id="3.90.180.10">
    <property type="entry name" value="Medium-chain alcohol dehydrogenases, catalytic domain"/>
    <property type="match status" value="1"/>
</dbReference>
<dbReference type="InterPro" id="IPR013154">
    <property type="entry name" value="ADH-like_N"/>
</dbReference>
<feature type="domain" description="Carrier" evidence="5">
    <location>
        <begin position="1968"/>
        <end position="2042"/>
    </location>
</feature>
<dbReference type="Gene3D" id="3.40.47.10">
    <property type="match status" value="3"/>
</dbReference>
<feature type="domain" description="Carrier" evidence="5">
    <location>
        <begin position="4444"/>
        <end position="4522"/>
    </location>
</feature>
<feature type="domain" description="Ketosynthase family 3 (KS3)" evidence="7">
    <location>
        <begin position="3231"/>
        <end position="3668"/>
    </location>
</feature>
<dbReference type="InterPro" id="IPR020806">
    <property type="entry name" value="PKS_PP-bd"/>
</dbReference>
<feature type="domain" description="Ketosynthase family 3 (KS3)" evidence="7">
    <location>
        <begin position="455"/>
        <end position="854"/>
    </location>
</feature>
<sequence>MSAVLRVAAAEDSSRQYSSLFVSHLSRNSAKLDGQEADSFGCASSDNTIARPQLTAVQPGCGNTLLLGRSGRGHVGQDSSGKTCITLVRSDLACAEEARTPVRDLMAHSPSVACGIFHAGGVLMDAVLAQQSISGLRDVFAPKLAGLRNLASTLSWAPLACGAAFSSIAGVLGSPGQANYAAANAAMDAWVSATHSQGLEWVSLQWGAWSSVGMAASNPALLNWLKRQGYGAVDPEMGLTALCSAIVGSFAPSNVIMNPFDWGRFLSGERSLQPFFAAVLPADAAEPSTPIMVAQSLHRPGVPMEDLISVISGTRPVHLASITVLTLYRHWKKIGMQTRLMNGVDAVELRSAISARFGISVPATVALDHPTLQDLARYVAERWPVQAQRSKQKVAIAESEQPTSVALDAVSISTTLAGLVRDVMATEMPLNQPFMEAGLDSLGALELRNAVSNAFGIPVPASLAFDYPTQAALASYISRLEGFCNSLALCRDLAQATPPDRWDGDRHYSVPGSNGGTYARFGAFCNGLQEFDAAYFMLPASEALALDPNTRHLLHLSQEAVVLADDTHQQSTKVGVYVGCMWAHEFVETLPHLGISSTSAAASTGNTFPFMVGRVSYSFGLQGPCISTDTACSSSLVATHLAHSGILRGECSGALAAGVNAMLSPETAIKICQLRALSADGRCKTFDASADGYGRGEGFAVAYLSLASHNSPPLALLQGSVVNQDGRSSSLTAPNGPSQRELILAALHTAALRPESMTGIAVHGTGTPLGDPIGLTGILMAMSALIQHALTPVASLRNMNAYVGTTLADLTAKGLTTPLPRQPAGTAHCDAQAASFGTSSFGMSGVNAHAILAKDLERTPIGGPYQADLPWRKQRCWAAPAVSVLLTSVAASAALGEQLVAFSCRLKSAHLSYMSDHRVNGRALVPGTLFFDMALAALTSVRGETSAPLGALTAASIAAPCILGSTTARPTLDSSPSTLLCSIALGNSADSLEVSSASADAAQKSASHLKASAAMVLSSRPQPLKARPQTTACVAFKETNIGEPLTRQLANLAGIGSPHRCESSDAYTVHPAAADSSLHLGAVPGTKFKGPSRVPVGFGAYKAGIAGSSMWAIASPLEVDGISVGAPALSSAWCQPDTTFESSLSLRGLISKPLGTSVLGPRQDTAYAQQENTIYESERQADFAAPVALSTQRPVCRRPFSVLAMDDARQCGARLQPTSLSADFSGQPINVPCTGIVVQMAATSPSKLGSMESPSYKCAKALEIFQRAAAGELSNAEECHIITRGALGSPGLPRLDALASHSAAAWGILRCAAIENAGQTWHGVDCSVSMHPSSLLKHVCDEASDPAGSLVEGNVWNSARLLRSPIRHLSGPYQLTPSPRGSFSSLIERALPALLPGPDEVLLTVKAIGLNFRDVLNVLGMYPGRDPGEPGGDVAGVIAAVGDNLRTVHQVGDAVFGQAAGCLGSAVICNGHALVAKPPAISFTEAATIPTVFLTAYSCLHEEAAISTGSRVLVHAATGGLGLAAIQIAISAGAGVLATAGSVQKRTYLRQQGLATVVSSRTLDFAEHLGCREGTRPTVVLNSLTSSGMVAASLAAVSMGGRFVDVGKRDIWSPQRVAQERPDLAYHLIAIDFWTPEVVGQQMRRLAVLLYRGLIRPLPAVVFPIEEAPDALRQLSAAKHIGKVVVEVLRQLPAPKDAQGRWIVSGGLGALGLLSVQWLAGQGIKRITVLGRSGRYDAASDLAHAMCNGWAASVAVTKCDVAFAEDTSVLFSTSGNEDCQVHGLMLAGGVIQDATLAKQTAASVRAVYAPKVVGAQRIVHSMHGSPVVAIKLFSSIAASLGSGGQANYAAANAVLDAQASALQAQGVAALSVNWGAWAGSGMAEKAGIERMERLGFGALQPAAGMAAMAQMLTRLAEGAAGPKLLSSVFLFKSTRKLFSQIQEQATAHTPDLLAVKSMGALAQRGQAMSAADISVMIRTAAAYVLGQPVTDDEPLTGAGLDSLGAVELRNEIGRVLGVDLPGTLIFDYPTISAMSTMLAGKLLPKEANIISESLSRPELGMAVAGPGRSAPVVVVQDMSSRLPAQGMPAQHLDSITCIPLDRWDMDAIPASNLGGRFGGFVRHWDSFDAACFGISPSEALLMDPQQRAMLEDTWRMLIGGDADGGLTAVAVGIAKLGEPAVLATHKETSSFVGTGRALSAAAGRLSYVHGLKGPSISIDTACSSSLVTTHLVCGSLRHSGCARGLSVGVNLPMNWETSFMFVGAGMTTADGRCKTLDSNADGYVRSEACMAILFSLAVGRACLYGHAEVPMCTVLGGTAVNQDGRSSSLTAPHGPSQQQARTTVIRAALMDAELVPADWTALEMHGTGTALGDPVEMGAACAVASDNSTGNVLHLAAAKSATGHAETAAGAIGMIRAANGLDGMLRQPILHLAAPNAYVASILESANKEGSLKAAIARQVSPWHLTSRCKTTGVSGFAFQGTNAHVILSSRAANCESALPGTVPLPLWYRQYFWLLPHPSRLCTSFANDGASAAYEVALDRPALAYLWQHQVNGRLVFPGAAMFEAARAAGTSLGAHNMPPDTALRDAAIPAPLMLIKPQRSARKSRARKTIIARLAAIKLSPGSMLGSVHLCAEHIEVGYMSHPAVMDSSMHLSVFVGVPDGRTRVPGGLGAVAGRLSGCKRVAWANATLLMARTDGAHTAVFSALQRMLAFLHKYPLDESPASSPPSCTLVSAFQAKRRKDDGRMSPQEDTFGSRVAGGVSHMPLLIVGAAGGHHLNEGSCWGQSIAITGGTGALGGLVGSWAAASGASNVSLMSRSGAHNGCDSTQAAASSQISITLCDVSLQEDTRTCLQPPEVVTPGAQHILHASGTTADAIMKRQTAQTLRCTLAPKLDGALHLSAAAYGKPVLSCAFFSSGHACWSLQFGAWAGAGMAGGALASKLERSGLLLVTPAFGLTVLGIILGNPALLAQRAPPSVAVSSFIWERVVTPVQRQWHFFQDVLSGTENRGTGAGPPSAVATASKTYTEAQVLGIIKSVAAEVMGGEVAAELPLMSAGLDSLGAVELRNGISTRFGITLPATFSLDYPTLQAMARYVLQRAAPKEAPVLRSAQRITHAASSAPLMLPRRLLDGAKPSAQIQQEVQDVIETILGAPVAPDIPLMQAGLDSLGAVELRNAMMAKFGITLSATVAFDHPTIAALAAHVSTTLAASAEYHHHHEADSMAVAKTSAAQTTVIASVAARYPSQHCSDMEDTSSGAGQFWNGISAGANLSSCNPVTRWDVDAFYAPEMTNSKTYVRFGYFVDAVDLFDAAAFRLAASEAAAMDPQTRICLEQTQEALHGASKRQEGSDAATGIYMGVMYTEYLDAVLAPQGIADSSSAAITGHGLSFLVGRLSYSFGFQGPCISTDTACSSSLVATHMAHQGLTTGETDAAVAGGTNIMLTPQTFARICLLQALSPVGRCKTFDASGDGYARGEGFTVAYMRAAKEGDNLGSTAVLLSTSVNQDGRSSSLTAPNGPSQQALVASCLNGAALPPEDVQYMALHGTGTPLGDPIEVGALSAALQTPGQATSGHVVAFGSNKACYGHTEGTAGITGLLLAASALQEAASVPIVNLRDINPYVAAAIGDMKHMSAHGPRELAPGVLLGQAAAGTSSFGMSGVNAHAVLCSAELQHIPEECSCLPWQRLRHWFAPAQHALLSTCAKYGGTVTMRAGLTNATLAYLRDHQVQGRALLAGAAMFEMGAAAGASLSAASSAAGPLLSQASIAAPCQLSVPELSCLINLSQGKLEIRSTSSHLAGSLCQAPSPSHARSVKTQHELAVVLFLGCMGLKQTGKRCAPAHVGGVTMPNLDTTGYAVHPAVGDACIHLAAVPAFSVDASLLRVPVAVDAFCSLAGRGACRGWASAQPDGIMPDASTTNHMRWLSPTGSALMKVVDLHAKVLATPKLANTAAALTQMNISYEVQWQAVLACMPARKIRISHKSGGLWQVYTNKGQEVSSSMLVQCRDQPATGCNNLRLSASVAQKHLLSIQTVLRMQDAKGITFKGEGICREAPGRSDTLALFAAMGAALLKVATAESAGQKRTSFSMLSMSASTPLASQAGNLPHQDIHGPCQDSQVWHSPRMMPSYTQAPSSGGLQVHSSEHTIITGGMGALGSLVGAWLQAEAQCAKSCITLLGRTGRLSGTGVHHTLTETYRKGCVRLAMCDVSCSEDASADVRGGSDSCWLPHVSSIVHAGGVLKDALLSGQTASSIQQSFGPKVAGAAQLDARSAGLLPIATSAAFSSVAGLLGSAGQGNYAAANAVLDVWMGIRRSQGLPGVSLQWGAWGGSGMATQEGPLLSRLARLGMGAIQPVQGLQTLQHVLQGGGTAQVVCAALLWDRLITPERAAMPFYAEFSDVKSPIALMSTVAPDASPQPQNTIVVQQKGMSEKAMGAGADADAPAWAALPGPERAQWMQATVLQAVSATLGRPVGLEEPLMTAGLDSLGAVELRRELSTLTSLDLPATLVSDYPSVTEMTGALSAMLPAASAVLAPAKPGQVAMSKVAVTKKGPSQQTAVAVGRDLVARWLPQVLGAIKTIMGADISSEAPLMTAGLDSLGAVGLRKELATLSGLDLPATLIFDYPSAEGIAEFLASQITAASSQEGREMEVIQSTVTLKAKAKAQKVQAPWEDSAAEQDTIPAYAGSSHATSIITAPDFGDEGSAAAAKRLKRLPPMNPHAPVLSKEDYFTVPPVKRMRRFSDEELQAVERFVIGRKDVGELAFLGPVDVRGLVLDDIIDIEKGRIQVYGLPGGAQRPTIGQGLNQPALLTFRRMLVKQQDAASVAKFLAKLQGHAKKMGGTFVHYNAQNGVWILKVEHF</sequence>
<dbReference type="InterPro" id="IPR009081">
    <property type="entry name" value="PP-bd_ACP"/>
</dbReference>
<dbReference type="Gene3D" id="1.10.1200.10">
    <property type="entry name" value="ACP-like"/>
    <property type="match status" value="7"/>
</dbReference>
<evidence type="ECO:0000259" key="7">
    <source>
        <dbReference type="PROSITE" id="PS52004"/>
    </source>
</evidence>
<keyword evidence="1" id="KW-0596">Phosphopantetheine</keyword>
<dbReference type="InterPro" id="IPR011032">
    <property type="entry name" value="GroES-like_sf"/>
</dbReference>
<dbReference type="Pfam" id="PF08659">
    <property type="entry name" value="KR"/>
    <property type="match status" value="4"/>
</dbReference>
<proteinExistence type="predicted"/>
<dbReference type="SUPFAM" id="SSF53901">
    <property type="entry name" value="Thiolase-like"/>
    <property type="match status" value="3"/>
</dbReference>
<dbReference type="Gene3D" id="3.10.129.10">
    <property type="entry name" value="Hotdog Thioesterase"/>
    <property type="match status" value="3"/>
</dbReference>
<dbReference type="InterPro" id="IPR007230">
    <property type="entry name" value="Nup98_auto-Pept-S59_dom"/>
</dbReference>
<keyword evidence="9" id="KW-1185">Reference proteome</keyword>
<dbReference type="SMART" id="SM01294">
    <property type="entry name" value="PKS_PP_betabranch"/>
    <property type="match status" value="1"/>
</dbReference>
<dbReference type="InterPro" id="IPR014030">
    <property type="entry name" value="Ketoacyl_synth_N"/>
</dbReference>
<keyword evidence="2" id="KW-0597">Phosphoprotein</keyword>
<dbReference type="InterPro" id="IPR016039">
    <property type="entry name" value="Thiolase-like"/>
</dbReference>
<reference evidence="8 9" key="1">
    <citation type="submission" date="2024-06" db="EMBL/GenBank/DDBJ databases">
        <authorList>
            <person name="Kraege A."/>
            <person name="Thomma B."/>
        </authorList>
    </citation>
    <scope>NUCLEOTIDE SEQUENCE [LARGE SCALE GENOMIC DNA]</scope>
</reference>
<name>A0ABP1FWT8_9CHLO</name>
<feature type="domain" description="Ketosynthase family 3 (KS3)" evidence="7">
    <location>
        <begin position="2058"/>
        <end position="2490"/>
    </location>
</feature>
<dbReference type="InterPro" id="IPR036736">
    <property type="entry name" value="ACP-like_sf"/>
</dbReference>
<dbReference type="InterPro" id="IPR013968">
    <property type="entry name" value="PKS_KR"/>
</dbReference>
<evidence type="ECO:0000259" key="6">
    <source>
        <dbReference type="PROSITE" id="PS51434"/>
    </source>
</evidence>
<keyword evidence="4" id="KW-0511">Multifunctional enzyme</keyword>
<dbReference type="Pfam" id="PF21089">
    <property type="entry name" value="PKS_DH_N"/>
    <property type="match status" value="3"/>
</dbReference>
<dbReference type="Pfam" id="PF13602">
    <property type="entry name" value="ADH_zinc_N_2"/>
    <property type="match status" value="1"/>
</dbReference>
<dbReference type="Gene3D" id="3.10.129.110">
    <property type="entry name" value="Polyketide synthase dehydratase"/>
    <property type="match status" value="1"/>
</dbReference>
<keyword evidence="3" id="KW-0808">Transferase</keyword>
<dbReference type="PANTHER" id="PTHR43775:SF37">
    <property type="entry name" value="SI:DKEY-61P9.11"/>
    <property type="match status" value="1"/>
</dbReference>
<dbReference type="InterPro" id="IPR020807">
    <property type="entry name" value="PKS_DH"/>
</dbReference>
<dbReference type="InterPro" id="IPR006162">
    <property type="entry name" value="Ppantetheine_attach_site"/>
</dbReference>
<dbReference type="Pfam" id="PF04096">
    <property type="entry name" value="Nucleoporin2"/>
    <property type="match status" value="1"/>
</dbReference>
<evidence type="ECO:0000256" key="4">
    <source>
        <dbReference type="ARBA" id="ARBA00023268"/>
    </source>
</evidence>
<dbReference type="SUPFAM" id="SSF51735">
    <property type="entry name" value="NAD(P)-binding Rossmann-fold domains"/>
    <property type="match status" value="5"/>
</dbReference>
<feature type="domain" description="Peptidase S59" evidence="6">
    <location>
        <begin position="4722"/>
        <end position="4856"/>
    </location>
</feature>
<dbReference type="CDD" id="cd00833">
    <property type="entry name" value="PKS"/>
    <property type="match status" value="3"/>
</dbReference>
<accession>A0ABP1FWT8</accession>
<dbReference type="Pfam" id="PF02801">
    <property type="entry name" value="Ketoacyl-synt_C"/>
    <property type="match status" value="3"/>
</dbReference>
<evidence type="ECO:0000256" key="1">
    <source>
        <dbReference type="ARBA" id="ARBA00022450"/>
    </source>
</evidence>
<dbReference type="Pfam" id="PF00550">
    <property type="entry name" value="PP-binding"/>
    <property type="match status" value="7"/>
</dbReference>
<feature type="domain" description="Carrier" evidence="5">
    <location>
        <begin position="3134"/>
        <end position="3208"/>
    </location>
</feature>
<feature type="domain" description="Carrier" evidence="5">
    <location>
        <begin position="403"/>
        <end position="481"/>
    </location>
</feature>
<evidence type="ECO:0000313" key="8">
    <source>
        <dbReference type="EMBL" id="CAL5223544.1"/>
    </source>
</evidence>
<protein>
    <submittedName>
        <fullName evidence="8">G6076 protein</fullName>
    </submittedName>
</protein>
<dbReference type="Pfam" id="PF00109">
    <property type="entry name" value="ketoacyl-synt"/>
    <property type="match status" value="3"/>
</dbReference>
<dbReference type="InterPro" id="IPR036903">
    <property type="entry name" value="Nup98_auto-Pept-S59_dom_sf"/>
</dbReference>
<dbReference type="Gene3D" id="3.30.1610.10">
    <property type="entry name" value="Peptidase S59, nucleoporin"/>
    <property type="match status" value="1"/>
</dbReference>
<dbReference type="PROSITE" id="PS51434">
    <property type="entry name" value="NUP_C"/>
    <property type="match status" value="1"/>
</dbReference>
<dbReference type="SUPFAM" id="SSF47336">
    <property type="entry name" value="ACP-like"/>
    <property type="match status" value="7"/>
</dbReference>
<gene>
    <name evidence="8" type="primary">g6076</name>
    <name evidence="8" type="ORF">VP750_LOCUS5203</name>
</gene>
<dbReference type="CDD" id="cd05195">
    <property type="entry name" value="enoyl_red"/>
    <property type="match status" value="1"/>
</dbReference>